<comment type="caution">
    <text evidence="1">The sequence shown here is derived from an EMBL/GenBank/DDBJ whole genome shotgun (WGS) entry which is preliminary data.</text>
</comment>
<dbReference type="RefSeq" id="WP_392821031.1">
    <property type="nucleotide sequence ID" value="NZ_JBICYV010000015.1"/>
</dbReference>
<evidence type="ECO:0000313" key="2">
    <source>
        <dbReference type="Proteomes" id="UP001604267"/>
    </source>
</evidence>
<protein>
    <submittedName>
        <fullName evidence="1">Uncharacterized protein</fullName>
    </submittedName>
</protein>
<sequence length="133" mass="14367">MSAEITGPYLDSYVGVESSPEEVAISAGNKCDRGPAWLTPTGARELAAALLRAADEAEGREPAGAERDLLDFFERTGWDGTALVAAHRQHVRDEVAGDLEQMDGTNLGMSLNRTQAVRVARTGLKPMDVRRTR</sequence>
<keyword evidence="2" id="KW-1185">Reference proteome</keyword>
<gene>
    <name evidence="1" type="ORF">ACGFZB_28930</name>
</gene>
<name>A0ABW7BF42_9ACTN</name>
<organism evidence="1 2">
    <name type="scientific">Streptomyces cinerochromogenes</name>
    <dbReference type="NCBI Taxonomy" id="66422"/>
    <lineage>
        <taxon>Bacteria</taxon>
        <taxon>Bacillati</taxon>
        <taxon>Actinomycetota</taxon>
        <taxon>Actinomycetes</taxon>
        <taxon>Kitasatosporales</taxon>
        <taxon>Streptomycetaceae</taxon>
        <taxon>Streptomyces</taxon>
    </lineage>
</organism>
<accession>A0ABW7BF42</accession>
<dbReference type="Proteomes" id="UP001604267">
    <property type="component" value="Unassembled WGS sequence"/>
</dbReference>
<evidence type="ECO:0000313" key="1">
    <source>
        <dbReference type="EMBL" id="MFG3014374.1"/>
    </source>
</evidence>
<dbReference type="EMBL" id="JBICYV010000015">
    <property type="protein sequence ID" value="MFG3014374.1"/>
    <property type="molecule type" value="Genomic_DNA"/>
</dbReference>
<reference evidence="1 2" key="1">
    <citation type="submission" date="2024-10" db="EMBL/GenBank/DDBJ databases">
        <title>The Natural Products Discovery Center: Release of the First 8490 Sequenced Strains for Exploring Actinobacteria Biosynthetic Diversity.</title>
        <authorList>
            <person name="Kalkreuter E."/>
            <person name="Kautsar S.A."/>
            <person name="Yang D."/>
            <person name="Bader C.D."/>
            <person name="Teijaro C.N."/>
            <person name="Fluegel L."/>
            <person name="Davis C.M."/>
            <person name="Simpson J.R."/>
            <person name="Lauterbach L."/>
            <person name="Steele A.D."/>
            <person name="Gui C."/>
            <person name="Meng S."/>
            <person name="Li G."/>
            <person name="Viehrig K."/>
            <person name="Ye F."/>
            <person name="Su P."/>
            <person name="Kiefer A.F."/>
            <person name="Nichols A."/>
            <person name="Cepeda A.J."/>
            <person name="Yan W."/>
            <person name="Fan B."/>
            <person name="Jiang Y."/>
            <person name="Adhikari A."/>
            <person name="Zheng C.-J."/>
            <person name="Schuster L."/>
            <person name="Cowan T.M."/>
            <person name="Smanski M.J."/>
            <person name="Chevrette M.G."/>
            <person name="De Carvalho L.P.S."/>
            <person name="Shen B."/>
        </authorList>
    </citation>
    <scope>NUCLEOTIDE SEQUENCE [LARGE SCALE GENOMIC DNA]</scope>
    <source>
        <strain evidence="1 2">NPDC048320</strain>
    </source>
</reference>
<proteinExistence type="predicted"/>